<keyword evidence="3" id="KW-1185">Reference proteome</keyword>
<reference evidence="2 3" key="1">
    <citation type="journal article" date="2018" name="Science">
        <title>The opium poppy genome and morphinan production.</title>
        <authorList>
            <person name="Guo L."/>
            <person name="Winzer T."/>
            <person name="Yang X."/>
            <person name="Li Y."/>
            <person name="Ning Z."/>
            <person name="He Z."/>
            <person name="Teodor R."/>
            <person name="Lu Y."/>
            <person name="Bowser T.A."/>
            <person name="Graham I.A."/>
            <person name="Ye K."/>
        </authorList>
    </citation>
    <scope>NUCLEOTIDE SEQUENCE [LARGE SCALE GENOMIC DNA]</scope>
    <source>
        <strain evidence="3">cv. HN1</strain>
        <tissue evidence="2">Leaves</tissue>
    </source>
</reference>
<dbReference type="PANTHER" id="PTHR47718">
    <property type="entry name" value="OS01G0519700 PROTEIN"/>
    <property type="match status" value="1"/>
</dbReference>
<dbReference type="Pfam" id="PF03101">
    <property type="entry name" value="FAR1"/>
    <property type="match status" value="1"/>
</dbReference>
<dbReference type="InterPro" id="IPR004330">
    <property type="entry name" value="FAR1_DNA_bnd_dom"/>
</dbReference>
<proteinExistence type="predicted"/>
<feature type="domain" description="FAR1" evidence="1">
    <location>
        <begin position="34"/>
        <end position="127"/>
    </location>
</feature>
<protein>
    <recommendedName>
        <fullName evidence="1">FAR1 domain-containing protein</fullName>
    </recommendedName>
</protein>
<evidence type="ECO:0000313" key="2">
    <source>
        <dbReference type="EMBL" id="RZC47631.1"/>
    </source>
</evidence>
<accession>A0A4Y7IIV2</accession>
<organism evidence="2 3">
    <name type="scientific">Papaver somniferum</name>
    <name type="common">Opium poppy</name>
    <dbReference type="NCBI Taxonomy" id="3469"/>
    <lineage>
        <taxon>Eukaryota</taxon>
        <taxon>Viridiplantae</taxon>
        <taxon>Streptophyta</taxon>
        <taxon>Embryophyta</taxon>
        <taxon>Tracheophyta</taxon>
        <taxon>Spermatophyta</taxon>
        <taxon>Magnoliopsida</taxon>
        <taxon>Ranunculales</taxon>
        <taxon>Papaveraceae</taxon>
        <taxon>Papaveroideae</taxon>
        <taxon>Papaver</taxon>
    </lineage>
</organism>
<dbReference type="STRING" id="3469.A0A4Y7IIV2"/>
<evidence type="ECO:0000313" key="3">
    <source>
        <dbReference type="Proteomes" id="UP000316621"/>
    </source>
</evidence>
<dbReference type="OMA" id="MIRIAFD"/>
<dbReference type="Proteomes" id="UP000316621">
    <property type="component" value="Chromosome 1"/>
</dbReference>
<evidence type="ECO:0000259" key="1">
    <source>
        <dbReference type="Pfam" id="PF03101"/>
    </source>
</evidence>
<dbReference type="EMBL" id="CM010715">
    <property type="protein sequence ID" value="RZC47631.1"/>
    <property type="molecule type" value="Genomic_DNA"/>
</dbReference>
<name>A0A4Y7IIV2_PAPSO</name>
<gene>
    <name evidence="2" type="ORF">C5167_040586</name>
</gene>
<sequence>MTDMEEDTGLPTNGKDLSKPAIYMRFSSIEEAENYYKEYGNRLGFSVRKRSSYATARGPLITRVIFVCDCEGIYVEKPPRNEVELKKKRNTSTMKTGCKAMIRIAFDIKHKMWYINEFIEKHNHPLISPNKRHLMRSNKYMPPAARCLAEQFNKQRLPVGKVASLFGNGENIGFTPRDVYNHLRTVRESLIEVGDAEALMNYFRKRTIENPSFYYAFKTDEVGRAANIFWVDAR</sequence>
<dbReference type="AlphaFoldDB" id="A0A4Y7IIV2"/>
<dbReference type="Gramene" id="RZC47631">
    <property type="protein sequence ID" value="RZC47631"/>
    <property type="gene ID" value="C5167_040586"/>
</dbReference>